<dbReference type="EMBL" id="KX452394">
    <property type="protein sequence ID" value="APD15335.1"/>
    <property type="molecule type" value="Genomic_DNA"/>
</dbReference>
<gene>
    <name evidence="2" type="ORF">pFA27_1_01</name>
    <name evidence="1" type="ORF">pFP119_1_03</name>
</gene>
<reference evidence="1" key="2">
    <citation type="submission" date="2016-06" db="EMBL/GenBank/DDBJ databases">
        <title>PMQR in turkeys in Brazil.</title>
        <authorList>
            <person name="Cunha M.P.V."/>
            <person name="Cerdeira L."/>
            <person name="Lincopan N."/>
            <person name="Knobl T."/>
        </authorList>
    </citation>
    <scope>NUCLEOTIDE SEQUENCE</scope>
    <source>
        <strain evidence="1">FP119</strain>
        <plasmid evidence="1">pFP119</plasmid>
    </source>
</reference>
<dbReference type="AlphaFoldDB" id="A0A1J0M4R0"/>
<evidence type="ECO:0000313" key="1">
    <source>
        <dbReference type="EMBL" id="APD15334.1"/>
    </source>
</evidence>
<accession>A0A1J0M4R0</accession>
<sequence>MAGDLRRLRGDRDKKKRSSLYRSCLHERVILPDYRITSLLQFIHHFYNTFTTLLRPVHHFYNTFASLLHHLYITFTSFLQLIRHFHPLCHLYITPFLNVLTAGFPAAPATLHGHAINCVPVHRFRMGRTPETGLPLAEWCEFPRYALARILMHAVKTEPARFWRVFGWFVACFTGFPSETPSEPLRRCTQGMLCLIGLTVRYKKKPLGGFFFAMS</sequence>
<keyword evidence="2" id="KW-0614">Plasmid</keyword>
<protein>
    <submittedName>
        <fullName evidence="2">Uncharacterized protein</fullName>
    </submittedName>
</protein>
<reference evidence="2" key="1">
    <citation type="submission" date="2016-06" db="EMBL/GenBank/DDBJ databases">
        <title>Coexistente of CTX-M-55, CTX-M-2, CMY-2, fosA3 and qnrB19 in different virulent clones of ExPEC isolated from chickens in Brazil.</title>
        <authorList>
            <person name="Cunha M.P.V."/>
            <person name="Cerdeira L."/>
            <person name="Lincopan N."/>
            <person name="Knobl T."/>
        </authorList>
    </citation>
    <scope>NUCLEOTIDE SEQUENCE</scope>
    <source>
        <strain evidence="2">FA27</strain>
        <plasmid evidence="2">pFA27</plasmid>
    </source>
</reference>
<dbReference type="EMBL" id="KX452393">
    <property type="protein sequence ID" value="APD15334.1"/>
    <property type="molecule type" value="Genomic_DNA"/>
</dbReference>
<proteinExistence type="predicted"/>
<name>A0A1J0M4R0_ECOLX</name>
<organism evidence="2">
    <name type="scientific">Escherichia coli</name>
    <dbReference type="NCBI Taxonomy" id="562"/>
    <lineage>
        <taxon>Bacteria</taxon>
        <taxon>Pseudomonadati</taxon>
        <taxon>Pseudomonadota</taxon>
        <taxon>Gammaproteobacteria</taxon>
        <taxon>Enterobacterales</taxon>
        <taxon>Enterobacteriaceae</taxon>
        <taxon>Escherichia</taxon>
    </lineage>
</organism>
<geneLocation type="plasmid" evidence="1">
    <name>pFP119</name>
</geneLocation>
<evidence type="ECO:0000313" key="2">
    <source>
        <dbReference type="EMBL" id="APD15335.1"/>
    </source>
</evidence>
<geneLocation type="plasmid" evidence="2">
    <name>pFA27</name>
</geneLocation>